<name>A0A0D1ZMY2_9EURO</name>
<sequence length="465" mass="51195">MTLFDCFSSQKTGGAPGSHERPDGVEREMQIMYQQPHLVPPMKLTVFDELPPTPPPQVPSQLSQWVAQGKASLRWSLSVRKHTTRPPVSRPLPLMTTNQLPFRRTGPEFRPIELSIHSPDNRLSDLPRFDRLSFTESGEIKLPPRALLRTQSEHLVPSKISLSPAIVKPASMIEQRRLWSMRPQTSSTVISHSRPPSEHDALHSHPVSMVSLPGLPPPVHGADRLEHPSVAILTPMQEEFSPPATSVTIDGVSLGFPKDVDLQETLARRRHDVPQPEGAPAPIVPTALMRNFSKPTETDSPETYFHPNYHTQKRISHWLAHNTSASMDTTRSSTTTTSSFAEHRRRRAQFYQLSAAPPRDLSMVPVPQKPERTMTQSTVVSNAETDMLSSEYQNRTDTSMTTVESPGPIGLVKSISKTTETVANGVSDVLPSPADAEAVDGADDGRVVIEEIGGPLRSPGVGVAF</sequence>
<dbReference type="GeneID" id="27334051"/>
<evidence type="ECO:0000256" key="1">
    <source>
        <dbReference type="SAM" id="MobiDB-lite"/>
    </source>
</evidence>
<reference evidence="2 3" key="1">
    <citation type="submission" date="2015-01" db="EMBL/GenBank/DDBJ databases">
        <title>The Genome Sequence of Exophiala spinifera CBS89968.</title>
        <authorList>
            <consortium name="The Broad Institute Genomics Platform"/>
            <person name="Cuomo C."/>
            <person name="de Hoog S."/>
            <person name="Gorbushina A."/>
            <person name="Stielow B."/>
            <person name="Teixiera M."/>
            <person name="Abouelleil A."/>
            <person name="Chapman S.B."/>
            <person name="Priest M."/>
            <person name="Young S.K."/>
            <person name="Wortman J."/>
            <person name="Nusbaum C."/>
            <person name="Birren B."/>
        </authorList>
    </citation>
    <scope>NUCLEOTIDE SEQUENCE [LARGE SCALE GENOMIC DNA]</scope>
    <source>
        <strain evidence="2 3">CBS 89968</strain>
    </source>
</reference>
<feature type="region of interest" description="Disordered" evidence="1">
    <location>
        <begin position="1"/>
        <end position="22"/>
    </location>
</feature>
<dbReference type="EMBL" id="KN847496">
    <property type="protein sequence ID" value="KIW14187.1"/>
    <property type="molecule type" value="Genomic_DNA"/>
</dbReference>
<dbReference type="HOGENOM" id="CLU_540819_0_0_1"/>
<protein>
    <submittedName>
        <fullName evidence="2">Uncharacterized protein</fullName>
    </submittedName>
</protein>
<keyword evidence="3" id="KW-1185">Reference proteome</keyword>
<dbReference type="STRING" id="91928.A0A0D1ZMY2"/>
<gene>
    <name evidence="2" type="ORF">PV08_06968</name>
</gene>
<organism evidence="2 3">
    <name type="scientific">Exophiala spinifera</name>
    <dbReference type="NCBI Taxonomy" id="91928"/>
    <lineage>
        <taxon>Eukaryota</taxon>
        <taxon>Fungi</taxon>
        <taxon>Dikarya</taxon>
        <taxon>Ascomycota</taxon>
        <taxon>Pezizomycotina</taxon>
        <taxon>Eurotiomycetes</taxon>
        <taxon>Chaetothyriomycetidae</taxon>
        <taxon>Chaetothyriales</taxon>
        <taxon>Herpotrichiellaceae</taxon>
        <taxon>Exophiala</taxon>
    </lineage>
</organism>
<dbReference type="VEuPathDB" id="FungiDB:PV08_06968"/>
<dbReference type="AlphaFoldDB" id="A0A0D1ZMY2"/>
<evidence type="ECO:0000313" key="2">
    <source>
        <dbReference type="EMBL" id="KIW14187.1"/>
    </source>
</evidence>
<feature type="region of interest" description="Disordered" evidence="1">
    <location>
        <begin position="82"/>
        <end position="105"/>
    </location>
</feature>
<dbReference type="Proteomes" id="UP000053328">
    <property type="component" value="Unassembled WGS sequence"/>
</dbReference>
<dbReference type="RefSeq" id="XP_016234403.1">
    <property type="nucleotide sequence ID" value="XM_016381301.1"/>
</dbReference>
<proteinExistence type="predicted"/>
<evidence type="ECO:0000313" key="3">
    <source>
        <dbReference type="Proteomes" id="UP000053328"/>
    </source>
</evidence>
<accession>A0A0D1ZMY2</accession>
<dbReference type="OrthoDB" id="3595619at2759"/>